<protein>
    <submittedName>
        <fullName evidence="1">88b718cc-496c-4a35-9051-90f4c51aecf4-CDS</fullName>
    </submittedName>
</protein>
<accession>A0A8H2ZUI3</accession>
<dbReference type="Proteomes" id="UP000624404">
    <property type="component" value="Unassembled WGS sequence"/>
</dbReference>
<keyword evidence="2" id="KW-1185">Reference proteome</keyword>
<sequence>MVAPPSIPGNCENLGPRKVIIMSRQGTNIRRRSGRGVIVNDGHKSGNRFQLARREIPGRIEGLPLSLLGDRFCGVNGEIQE</sequence>
<gene>
    <name evidence="1" type="ORF">SCLTRI_LOCUS6657</name>
</gene>
<dbReference type="AlphaFoldDB" id="A0A8H2ZUI3"/>
<evidence type="ECO:0000313" key="2">
    <source>
        <dbReference type="Proteomes" id="UP000624404"/>
    </source>
</evidence>
<comment type="caution">
    <text evidence="1">The sequence shown here is derived from an EMBL/GenBank/DDBJ whole genome shotgun (WGS) entry which is preliminary data.</text>
</comment>
<evidence type="ECO:0000313" key="1">
    <source>
        <dbReference type="EMBL" id="CAD6446865.1"/>
    </source>
</evidence>
<organism evidence="1 2">
    <name type="scientific">Sclerotinia trifoliorum</name>
    <dbReference type="NCBI Taxonomy" id="28548"/>
    <lineage>
        <taxon>Eukaryota</taxon>
        <taxon>Fungi</taxon>
        <taxon>Dikarya</taxon>
        <taxon>Ascomycota</taxon>
        <taxon>Pezizomycotina</taxon>
        <taxon>Leotiomycetes</taxon>
        <taxon>Helotiales</taxon>
        <taxon>Sclerotiniaceae</taxon>
        <taxon>Sclerotinia</taxon>
    </lineage>
</organism>
<dbReference type="OrthoDB" id="3505678at2759"/>
<proteinExistence type="predicted"/>
<name>A0A8H2ZUI3_9HELO</name>
<dbReference type="EMBL" id="CAJHIA010000021">
    <property type="protein sequence ID" value="CAD6446865.1"/>
    <property type="molecule type" value="Genomic_DNA"/>
</dbReference>
<reference evidence="1" key="1">
    <citation type="submission" date="2020-10" db="EMBL/GenBank/DDBJ databases">
        <authorList>
            <person name="Kusch S."/>
        </authorList>
    </citation>
    <scope>NUCLEOTIDE SEQUENCE</scope>
    <source>
        <strain evidence="1">SwB9</strain>
    </source>
</reference>